<feature type="compositionally biased region" description="Basic and acidic residues" evidence="1">
    <location>
        <begin position="210"/>
        <end position="222"/>
    </location>
</feature>
<dbReference type="AlphaFoldDB" id="A0AAN8RME8"/>
<feature type="compositionally biased region" description="Pro residues" evidence="1">
    <location>
        <begin position="299"/>
        <end position="309"/>
    </location>
</feature>
<gene>
    <name evidence="2" type="ORF">TWF718_009327</name>
</gene>
<comment type="caution">
    <text evidence="2">The sequence shown here is derived from an EMBL/GenBank/DDBJ whole genome shotgun (WGS) entry which is preliminary data.</text>
</comment>
<feature type="region of interest" description="Disordered" evidence="1">
    <location>
        <begin position="261"/>
        <end position="336"/>
    </location>
</feature>
<accession>A0AAN8RME8</accession>
<feature type="compositionally biased region" description="Basic and acidic residues" evidence="1">
    <location>
        <begin position="316"/>
        <end position="330"/>
    </location>
</feature>
<feature type="compositionally biased region" description="Basic and acidic residues" evidence="1">
    <location>
        <begin position="261"/>
        <end position="285"/>
    </location>
</feature>
<evidence type="ECO:0000256" key="1">
    <source>
        <dbReference type="SAM" id="MobiDB-lite"/>
    </source>
</evidence>
<dbReference type="Proteomes" id="UP001313282">
    <property type="component" value="Unassembled WGS sequence"/>
</dbReference>
<dbReference type="EMBL" id="JAVHNR010000006">
    <property type="protein sequence ID" value="KAK6339938.1"/>
    <property type="molecule type" value="Genomic_DNA"/>
</dbReference>
<feature type="region of interest" description="Disordered" evidence="1">
    <location>
        <begin position="194"/>
        <end position="222"/>
    </location>
</feature>
<proteinExistence type="predicted"/>
<sequence>MVYHQIDPYYLSLLDRKCMGDYPVVDLIINRTKTIFYPMKYSYIPPRQLDDIHVQTVTHGMAGLGPADGMPVTATIPSWLYLKHEIIPDLIRQLRLCYRHREAYKCHGTLNDHVNLLMKTIWGPSSIVPHTREYASYQPIREIVARHLREEKDFFTPGIETLLMKLVLRHDVMITARRKKWRDENPDAVLRSIREDGGTGHVTDQATKLLDPEKNAESRKRSAEEVLYRLGWEKERNDWEDVFPKMNKILETQIAEVKGRQRDIRAKESEKEEERKEDGDVELVHESPQVRSVPKRLEPPPPPPSPPIVNAPSQIDEPKDAKAKKEEKGRSVTKRIGGGILRFMKIKK</sequence>
<evidence type="ECO:0000313" key="3">
    <source>
        <dbReference type="Proteomes" id="UP001313282"/>
    </source>
</evidence>
<protein>
    <submittedName>
        <fullName evidence="2">Uncharacterized protein</fullName>
    </submittedName>
</protein>
<name>A0AAN8RME8_9PEZI</name>
<keyword evidence="3" id="KW-1185">Reference proteome</keyword>
<evidence type="ECO:0000313" key="2">
    <source>
        <dbReference type="EMBL" id="KAK6339938.1"/>
    </source>
</evidence>
<organism evidence="2 3">
    <name type="scientific">Orbilia javanica</name>
    <dbReference type="NCBI Taxonomy" id="47235"/>
    <lineage>
        <taxon>Eukaryota</taxon>
        <taxon>Fungi</taxon>
        <taxon>Dikarya</taxon>
        <taxon>Ascomycota</taxon>
        <taxon>Pezizomycotina</taxon>
        <taxon>Orbiliomycetes</taxon>
        <taxon>Orbiliales</taxon>
        <taxon>Orbiliaceae</taxon>
        <taxon>Orbilia</taxon>
    </lineage>
</organism>
<reference evidence="2 3" key="1">
    <citation type="submission" date="2019-10" db="EMBL/GenBank/DDBJ databases">
        <authorList>
            <person name="Palmer J.M."/>
        </authorList>
    </citation>
    <scope>NUCLEOTIDE SEQUENCE [LARGE SCALE GENOMIC DNA]</scope>
    <source>
        <strain evidence="2 3">TWF718</strain>
    </source>
</reference>